<dbReference type="Pfam" id="PF08282">
    <property type="entry name" value="Hydrolase_3"/>
    <property type="match status" value="1"/>
</dbReference>
<dbReference type="RefSeq" id="WP_046740490.1">
    <property type="nucleotide sequence ID" value="NZ_LBNQ01000009.1"/>
</dbReference>
<reference evidence="1 2" key="1">
    <citation type="submission" date="2015-05" db="EMBL/GenBank/DDBJ databases">
        <title>Draft genome sequence of Lampropedia sp. CT6, isolated from the microbial mat of a hot water spring, located at Manikaran, India.</title>
        <authorList>
            <person name="Tripathi C."/>
            <person name="Rani P."/>
            <person name="Mahato N.K."/>
            <person name="Lal R."/>
        </authorList>
    </citation>
    <scope>NUCLEOTIDE SEQUENCE [LARGE SCALE GENOMIC DNA]</scope>
    <source>
        <strain evidence="1 2">CT6</strain>
    </source>
</reference>
<evidence type="ECO:0000313" key="1">
    <source>
        <dbReference type="EMBL" id="KKW69055.1"/>
    </source>
</evidence>
<gene>
    <name evidence="1" type="ORF">AAV94_01200</name>
</gene>
<dbReference type="PANTHER" id="PTHR10000">
    <property type="entry name" value="PHOSPHOSERINE PHOSPHATASE"/>
    <property type="match status" value="1"/>
</dbReference>
<dbReference type="GO" id="GO:0016791">
    <property type="term" value="F:phosphatase activity"/>
    <property type="evidence" value="ECO:0007669"/>
    <property type="project" value="TreeGrafter"/>
</dbReference>
<comment type="caution">
    <text evidence="1">The sequence shown here is derived from an EMBL/GenBank/DDBJ whole genome shotgun (WGS) entry which is preliminary data.</text>
</comment>
<dbReference type="NCBIfam" id="TIGR01484">
    <property type="entry name" value="HAD-SF-IIB"/>
    <property type="match status" value="1"/>
</dbReference>
<accession>A0A0U1Q344</accession>
<sequence length="274" mass="29775">MLSLSRWPLAARRGITGVMTDIDDTLTADGAIAPAALSALRALRAAGLTLIAITGRPAGWSAAFAAEWPLHALVAENGAVAFVPSSEAVDAADPPIRKYYQQDAATRARNHQRMQAVVADIQRAIPQARLASDSNGRECDIAFDHSEHHHLDAAAIAQVVQRMRQAGMQATVSSIHINGWFGTHDKWLGANWIVRQLLGRALAQELAQWVYIGDSTNDERMFEHFPNSVGVANIARFAPHMRYLPRYVTRQARGAGFAEMAHALLAARKTACNA</sequence>
<protein>
    <submittedName>
        <fullName evidence="1">HAD family hydrolase</fullName>
    </submittedName>
</protein>
<dbReference type="PANTHER" id="PTHR10000:SF8">
    <property type="entry name" value="HAD SUPERFAMILY HYDROLASE-LIKE, TYPE 3"/>
    <property type="match status" value="1"/>
</dbReference>
<dbReference type="OrthoDB" id="5292903at2"/>
<dbReference type="EMBL" id="LBNQ01000009">
    <property type="protein sequence ID" value="KKW69055.1"/>
    <property type="molecule type" value="Genomic_DNA"/>
</dbReference>
<dbReference type="Gene3D" id="3.40.50.1000">
    <property type="entry name" value="HAD superfamily/HAD-like"/>
    <property type="match status" value="1"/>
</dbReference>
<dbReference type="InterPro" id="IPR006379">
    <property type="entry name" value="HAD-SF_hydro_IIB"/>
</dbReference>
<dbReference type="AlphaFoldDB" id="A0A0U1Q344"/>
<dbReference type="GO" id="GO:0000287">
    <property type="term" value="F:magnesium ion binding"/>
    <property type="evidence" value="ECO:0007669"/>
    <property type="project" value="TreeGrafter"/>
</dbReference>
<dbReference type="Proteomes" id="UP000050580">
    <property type="component" value="Unassembled WGS sequence"/>
</dbReference>
<evidence type="ECO:0000313" key="2">
    <source>
        <dbReference type="Proteomes" id="UP000050580"/>
    </source>
</evidence>
<dbReference type="InterPro" id="IPR023214">
    <property type="entry name" value="HAD_sf"/>
</dbReference>
<dbReference type="InterPro" id="IPR036412">
    <property type="entry name" value="HAD-like_sf"/>
</dbReference>
<keyword evidence="2" id="KW-1185">Reference proteome</keyword>
<name>A0A0U1Q344_9BURK</name>
<keyword evidence="1" id="KW-0378">Hydrolase</keyword>
<proteinExistence type="predicted"/>
<organism evidence="1 2">
    <name type="scientific">Lampropedia cohaerens</name>
    <dbReference type="NCBI Taxonomy" id="1610491"/>
    <lineage>
        <taxon>Bacteria</taxon>
        <taxon>Pseudomonadati</taxon>
        <taxon>Pseudomonadota</taxon>
        <taxon>Betaproteobacteria</taxon>
        <taxon>Burkholderiales</taxon>
        <taxon>Comamonadaceae</taxon>
        <taxon>Lampropedia</taxon>
    </lineage>
</organism>
<dbReference type="GO" id="GO:0005829">
    <property type="term" value="C:cytosol"/>
    <property type="evidence" value="ECO:0007669"/>
    <property type="project" value="TreeGrafter"/>
</dbReference>
<dbReference type="STRING" id="1610491.AAV94_01200"/>
<dbReference type="SUPFAM" id="SSF56784">
    <property type="entry name" value="HAD-like"/>
    <property type="match status" value="1"/>
</dbReference>
<dbReference type="Gene3D" id="3.90.1070.10">
    <property type="match status" value="1"/>
</dbReference>
<dbReference type="PATRIC" id="fig|1610491.3.peg.246"/>